<dbReference type="CDD" id="cd05568">
    <property type="entry name" value="PTS_IIB_bgl_like"/>
    <property type="match status" value="1"/>
</dbReference>
<dbReference type="EMBL" id="JAHLQI010000008">
    <property type="protein sequence ID" value="MBU5491409.1"/>
    <property type="molecule type" value="Genomic_DNA"/>
</dbReference>
<dbReference type="PANTHER" id="PTHR30185:SF18">
    <property type="entry name" value="TRANSCRIPTIONAL REGULATOR MTLR"/>
    <property type="match status" value="1"/>
</dbReference>
<dbReference type="SMART" id="SM00420">
    <property type="entry name" value="HTH_DEOR"/>
    <property type="match status" value="1"/>
</dbReference>
<accession>A0ABS6EX58</accession>
<dbReference type="InterPro" id="IPR002178">
    <property type="entry name" value="PTS_EIIA_type-2_dom"/>
</dbReference>
<keyword evidence="8" id="KW-1185">Reference proteome</keyword>
<evidence type="ECO:0000256" key="1">
    <source>
        <dbReference type="ARBA" id="ARBA00023015"/>
    </source>
</evidence>
<gene>
    <name evidence="7" type="ORF">KQI75_12440</name>
</gene>
<evidence type="ECO:0000313" key="7">
    <source>
        <dbReference type="EMBL" id="MBU5491409.1"/>
    </source>
</evidence>
<dbReference type="Pfam" id="PF00359">
    <property type="entry name" value="PTS_EIIA_2"/>
    <property type="match status" value="1"/>
</dbReference>
<keyword evidence="3" id="KW-0804">Transcription</keyword>
<dbReference type="InterPro" id="IPR013196">
    <property type="entry name" value="HTH_11"/>
</dbReference>
<dbReference type="Pfam" id="PF05043">
    <property type="entry name" value="Mga"/>
    <property type="match status" value="1"/>
</dbReference>
<dbReference type="Proteomes" id="UP000783588">
    <property type="component" value="Unassembled WGS sequence"/>
</dbReference>
<dbReference type="PROSITE" id="PS00894">
    <property type="entry name" value="HTH_DEOR_1"/>
    <property type="match status" value="1"/>
</dbReference>
<proteinExistence type="predicted"/>
<dbReference type="InterPro" id="IPR001034">
    <property type="entry name" value="DeoR_HTH"/>
</dbReference>
<dbReference type="InterPro" id="IPR011608">
    <property type="entry name" value="PRD"/>
</dbReference>
<dbReference type="PROSITE" id="PS51000">
    <property type="entry name" value="HTH_DEOR_2"/>
    <property type="match status" value="1"/>
</dbReference>
<sequence>MKSLFGDNRVANLLMQLNKTPVITVSALASRLNVSERTIRNDIKQINQELQDCAVIEGTGGKYSLRVFQQDRFMQMLTEMMQTDDFMNSSRNRMDYLFGKLMRAEQPVLTDDLAYEMNVGRTTLMSDLKKLREEIEPYHLQIIGKTSRGQVLSGREMDIRRYVLDGLYDSIYREYPLDEELRAEIERAFRENHFEKCVCTSFEHVVTLMLDRFLNGHDIGMLPQNYYDLTARQEFVIVDALMDRIGEILQIRIPLEEKLFVLLPVIGMRTPADMHDARAIELDETVRPLLQRIQLRIHMELGITVESGEFTEEFLYHMMFMLNRLRFHVPLKNPMLDDLREKYPLAYRMAGIAAAVVEEEYGLAVSDDERGYLASYFGVFLAESDLKQKKPFRIALVCGTGRVTARLVAVQLKRILDSSTELELFADEKATSELLDGFDIVLSTVDLSCACHRPVIRIHEIFNDQELLHKIEKAKYWDHVDVPVLDSNWFVMTGLMDESRFFVLDDVADYPAAVKQMVSRLTQDGQLDAAFADRLEERERKGTMVFGNSVAIPHSVQYASDKLVLAVGVVPQAIEHKGKEIRVIFLLGLPRLVQADDTLLIRVYDEIISITKDTELLNKVSAAATFSDLLRVLYRNMGVI</sequence>
<evidence type="ECO:0000256" key="3">
    <source>
        <dbReference type="ARBA" id="ARBA00023163"/>
    </source>
</evidence>
<dbReference type="InterPro" id="IPR018356">
    <property type="entry name" value="Tscrpt_reg_HTH_DeoR_CS"/>
</dbReference>
<dbReference type="Pfam" id="PF08279">
    <property type="entry name" value="HTH_11"/>
    <property type="match status" value="1"/>
</dbReference>
<dbReference type="PANTHER" id="PTHR30185">
    <property type="entry name" value="CRYPTIC BETA-GLUCOSIDE BGL OPERON ANTITERMINATOR"/>
    <property type="match status" value="1"/>
</dbReference>
<organism evidence="7 8">
    <name type="scientific">Butyricicoccus intestinisimiae</name>
    <dbReference type="NCBI Taxonomy" id="2841509"/>
    <lineage>
        <taxon>Bacteria</taxon>
        <taxon>Bacillati</taxon>
        <taxon>Bacillota</taxon>
        <taxon>Clostridia</taxon>
        <taxon>Eubacteriales</taxon>
        <taxon>Butyricicoccaceae</taxon>
        <taxon>Butyricicoccus</taxon>
    </lineage>
</organism>
<comment type="caution">
    <text evidence="7">The sequence shown here is derived from an EMBL/GenBank/DDBJ whole genome shotgun (WGS) entry which is preliminary data.</text>
</comment>
<dbReference type="InterPro" id="IPR050661">
    <property type="entry name" value="BglG_antiterminators"/>
</dbReference>
<dbReference type="PROSITE" id="PS51094">
    <property type="entry name" value="PTS_EIIA_TYPE_2"/>
    <property type="match status" value="1"/>
</dbReference>
<feature type="domain" description="PTS EIIA type-2" evidence="5">
    <location>
        <begin position="494"/>
        <end position="636"/>
    </location>
</feature>
<reference evidence="7 8" key="1">
    <citation type="submission" date="2021-06" db="EMBL/GenBank/DDBJ databases">
        <authorList>
            <person name="Sun Q."/>
            <person name="Li D."/>
        </authorList>
    </citation>
    <scope>NUCLEOTIDE SEQUENCE [LARGE SCALE GENOMIC DNA]</scope>
    <source>
        <strain evidence="7 8">MSJd-7</strain>
    </source>
</reference>
<evidence type="ECO:0000256" key="2">
    <source>
        <dbReference type="ARBA" id="ARBA00023125"/>
    </source>
</evidence>
<evidence type="ECO:0000259" key="6">
    <source>
        <dbReference type="PROSITE" id="PS51372"/>
    </source>
</evidence>
<feature type="domain" description="PRD" evidence="6">
    <location>
        <begin position="281"/>
        <end position="387"/>
    </location>
</feature>
<protein>
    <submittedName>
        <fullName evidence="7">BglG family transcription antiterminator</fullName>
    </submittedName>
</protein>
<dbReference type="Pfam" id="PF00874">
    <property type="entry name" value="PRD"/>
    <property type="match status" value="1"/>
</dbReference>
<evidence type="ECO:0000259" key="5">
    <source>
        <dbReference type="PROSITE" id="PS51094"/>
    </source>
</evidence>
<dbReference type="InterPro" id="IPR007737">
    <property type="entry name" value="Mga_HTH"/>
</dbReference>
<keyword evidence="2" id="KW-0238">DNA-binding</keyword>
<dbReference type="RefSeq" id="WP_216471127.1">
    <property type="nucleotide sequence ID" value="NZ_JAHLQI010000008.1"/>
</dbReference>
<evidence type="ECO:0000259" key="4">
    <source>
        <dbReference type="PROSITE" id="PS51000"/>
    </source>
</evidence>
<name>A0ABS6EX58_9FIRM</name>
<dbReference type="PROSITE" id="PS51372">
    <property type="entry name" value="PRD_2"/>
    <property type="match status" value="1"/>
</dbReference>
<keyword evidence="1" id="KW-0805">Transcription regulation</keyword>
<feature type="domain" description="HTH deoR-type" evidence="4">
    <location>
        <begin position="6"/>
        <end position="64"/>
    </location>
</feature>
<evidence type="ECO:0000313" key="8">
    <source>
        <dbReference type="Proteomes" id="UP000783588"/>
    </source>
</evidence>